<dbReference type="InterPro" id="IPR032071">
    <property type="entry name" value="DUF4806"/>
</dbReference>
<sequence>MFLVVETVNDKGEKEWKVAPKRWVYSLKNSRRPVLFWPEEISPQQQYHLARERTSKPAKSWSRKECLIKHKCLTYEAASAALEVMLANSTLSASMPLRSVPKQPNVPRNIKIHVPKQPNDPIGVEDTHTEQLSAIIERNANPYLEAAATLADIKRMVKSLMKKTEGIETQNARIEKQNAYIMERNSRIQKDHTDLMKELILIHRRFEYLVSQQIELTKGSVENSSFHIDPVETVEQLDELENKLNDETFFFEMVAWLKLNVVGLNPTKRMSSCLDLLFSLEMQANSLWTGTARDGTDYKRPAFRDRNNILEVLKAIGGTPWEKVNDKNIAWFFRNKLKCARQRLLSHRKRIEGNQLVNKFDDSQRLSENKPENNVHCPSNAEPYTYIEDESETLFEVEILQ</sequence>
<name>A0A182FWS4_ANOAL</name>
<protein>
    <submittedName>
        <fullName evidence="3">DUF4806 domain-containing protein</fullName>
    </submittedName>
</protein>
<evidence type="ECO:0000313" key="4">
    <source>
        <dbReference type="Proteomes" id="UP000069272"/>
    </source>
</evidence>
<dbReference type="EnsemblMetazoa" id="AALB014113-RA">
    <property type="protein sequence ID" value="AALB014113-PA"/>
    <property type="gene ID" value="AALB014113"/>
</dbReference>
<dbReference type="STRING" id="7167.A0A182FWS4"/>
<dbReference type="AlphaFoldDB" id="A0A182FWS4"/>
<organism evidence="3 4">
    <name type="scientific">Anopheles albimanus</name>
    <name type="common">New world malaria mosquito</name>
    <dbReference type="NCBI Taxonomy" id="7167"/>
    <lineage>
        <taxon>Eukaryota</taxon>
        <taxon>Metazoa</taxon>
        <taxon>Ecdysozoa</taxon>
        <taxon>Arthropoda</taxon>
        <taxon>Hexapoda</taxon>
        <taxon>Insecta</taxon>
        <taxon>Pterygota</taxon>
        <taxon>Neoptera</taxon>
        <taxon>Endopterygota</taxon>
        <taxon>Diptera</taxon>
        <taxon>Nematocera</taxon>
        <taxon>Culicoidea</taxon>
        <taxon>Culicidae</taxon>
        <taxon>Anophelinae</taxon>
        <taxon>Anopheles</taxon>
    </lineage>
</organism>
<dbReference type="VEuPathDB" id="VectorBase:AALB014113"/>
<feature type="compositionally biased region" description="Basic and acidic residues" evidence="1">
    <location>
        <begin position="362"/>
        <end position="373"/>
    </location>
</feature>
<keyword evidence="4" id="KW-1185">Reference proteome</keyword>
<dbReference type="Pfam" id="PF16064">
    <property type="entry name" value="DUF4806"/>
    <property type="match status" value="1"/>
</dbReference>
<feature type="domain" description="DUF4806" evidence="2">
    <location>
        <begin position="229"/>
        <end position="311"/>
    </location>
</feature>
<reference evidence="3" key="2">
    <citation type="submission" date="2022-08" db="UniProtKB">
        <authorList>
            <consortium name="EnsemblMetazoa"/>
        </authorList>
    </citation>
    <scope>IDENTIFICATION</scope>
    <source>
        <strain evidence="3">STECLA/ALBI9_A</strain>
    </source>
</reference>
<accession>A0A182FWS4</accession>
<evidence type="ECO:0000259" key="2">
    <source>
        <dbReference type="Pfam" id="PF16064"/>
    </source>
</evidence>
<dbReference type="VEuPathDB" id="VectorBase:AALB20_034917"/>
<evidence type="ECO:0000256" key="1">
    <source>
        <dbReference type="SAM" id="MobiDB-lite"/>
    </source>
</evidence>
<proteinExistence type="predicted"/>
<reference evidence="3 4" key="1">
    <citation type="journal article" date="2017" name="G3 (Bethesda)">
        <title>The Physical Genome Mapping of Anopheles albimanus Corrected Scaffold Misassemblies and Identified Interarm Rearrangements in Genus Anopheles.</title>
        <authorList>
            <person name="Artemov G.N."/>
            <person name="Peery A.N."/>
            <person name="Jiang X."/>
            <person name="Tu Z."/>
            <person name="Stegniy V.N."/>
            <person name="Sharakhova M.V."/>
            <person name="Sharakhov I.V."/>
        </authorList>
    </citation>
    <scope>NUCLEOTIDE SEQUENCE [LARGE SCALE GENOMIC DNA]</scope>
    <source>
        <strain evidence="3 4">ALBI9_A</strain>
    </source>
</reference>
<evidence type="ECO:0000313" key="3">
    <source>
        <dbReference type="EnsemblMetazoa" id="AALB014113-PA"/>
    </source>
</evidence>
<feature type="region of interest" description="Disordered" evidence="1">
    <location>
        <begin position="362"/>
        <end position="381"/>
    </location>
</feature>
<dbReference type="Proteomes" id="UP000069272">
    <property type="component" value="Chromosome 2L"/>
</dbReference>